<dbReference type="AlphaFoldDB" id="A0A2M4CD08"/>
<proteinExistence type="predicted"/>
<protein>
    <submittedName>
        <fullName evidence="1">Putative secreted protein</fullName>
    </submittedName>
</protein>
<organism evidence="1">
    <name type="scientific">Anopheles marajoara</name>
    <dbReference type="NCBI Taxonomy" id="58244"/>
    <lineage>
        <taxon>Eukaryota</taxon>
        <taxon>Metazoa</taxon>
        <taxon>Ecdysozoa</taxon>
        <taxon>Arthropoda</taxon>
        <taxon>Hexapoda</taxon>
        <taxon>Insecta</taxon>
        <taxon>Pterygota</taxon>
        <taxon>Neoptera</taxon>
        <taxon>Endopterygota</taxon>
        <taxon>Diptera</taxon>
        <taxon>Nematocera</taxon>
        <taxon>Culicoidea</taxon>
        <taxon>Culicidae</taxon>
        <taxon>Anophelinae</taxon>
        <taxon>Anopheles</taxon>
    </lineage>
</organism>
<evidence type="ECO:0000313" key="1">
    <source>
        <dbReference type="EMBL" id="MBW63194.1"/>
    </source>
</evidence>
<dbReference type="EMBL" id="GGFJ01014053">
    <property type="protein sequence ID" value="MBW63194.1"/>
    <property type="molecule type" value="Transcribed_RNA"/>
</dbReference>
<sequence length="74" mass="8218">MLEPSLLAYAMPVLALSKDVLSFLVRILWSVGSDSKKGENGDRGWSGDINPACFSLSPCPHPFAFTYYFVLSFR</sequence>
<accession>A0A2M4CD08</accession>
<reference evidence="1" key="1">
    <citation type="submission" date="2018-01" db="EMBL/GenBank/DDBJ databases">
        <title>An insight into the sialome of Amazonian anophelines.</title>
        <authorList>
            <person name="Ribeiro J.M."/>
            <person name="Scarpassa V."/>
            <person name="Calvo E."/>
        </authorList>
    </citation>
    <scope>NUCLEOTIDE SEQUENCE</scope>
    <source>
        <tissue evidence="1">Salivary glands</tissue>
    </source>
</reference>
<name>A0A2M4CD08_9DIPT</name>